<keyword evidence="1" id="KW-0812">Transmembrane</keyword>
<dbReference type="AlphaFoldDB" id="A0AAF0T0B2"/>
<feature type="transmembrane region" description="Helical" evidence="1">
    <location>
        <begin position="41"/>
        <end position="58"/>
    </location>
</feature>
<dbReference type="GeneID" id="84213656"/>
<reference evidence="2 3" key="1">
    <citation type="submission" date="2022-07" db="EMBL/GenBank/DDBJ databases">
        <title>Two temperate virus in Haloterrigena jeotgali A29.</title>
        <authorList>
            <person name="Deng X."/>
        </authorList>
    </citation>
    <scope>NUCLEOTIDE SEQUENCE [LARGE SCALE GENOMIC DNA]</scope>
    <source>
        <strain evidence="2 3">A29</strain>
    </source>
</reference>
<keyword evidence="1" id="KW-0472">Membrane</keyword>
<dbReference type="EMBL" id="CP101873">
    <property type="protein sequence ID" value="WMT09361.1"/>
    <property type="molecule type" value="Genomic_DNA"/>
</dbReference>
<name>A0AAF0T0B2_9EURY</name>
<evidence type="ECO:0000313" key="3">
    <source>
        <dbReference type="Proteomes" id="UP001224926"/>
    </source>
</evidence>
<dbReference type="RefSeq" id="WP_049964936.1">
    <property type="nucleotide sequence ID" value="NZ_CP101873.1"/>
</dbReference>
<gene>
    <name evidence="2" type="ORF">NP511_06910</name>
</gene>
<dbReference type="GeneID" id="39861344"/>
<feature type="transmembrane region" description="Helical" evidence="1">
    <location>
        <begin position="102"/>
        <end position="126"/>
    </location>
</feature>
<dbReference type="Proteomes" id="UP001224926">
    <property type="component" value="Chromosome"/>
</dbReference>
<feature type="transmembrane region" description="Helical" evidence="1">
    <location>
        <begin position="70"/>
        <end position="90"/>
    </location>
</feature>
<evidence type="ECO:0000256" key="1">
    <source>
        <dbReference type="SAM" id="Phobius"/>
    </source>
</evidence>
<protein>
    <submittedName>
        <fullName evidence="2">DUF5518 domain-containing protein</fullName>
    </submittedName>
</protein>
<evidence type="ECO:0000313" key="2">
    <source>
        <dbReference type="EMBL" id="WMT09361.1"/>
    </source>
</evidence>
<keyword evidence="1" id="KW-1133">Transmembrane helix</keyword>
<organism evidence="2 3">
    <name type="scientific">Natrinema thermotolerans</name>
    <dbReference type="NCBI Taxonomy" id="121872"/>
    <lineage>
        <taxon>Archaea</taxon>
        <taxon>Methanobacteriati</taxon>
        <taxon>Methanobacteriota</taxon>
        <taxon>Stenosarchaea group</taxon>
        <taxon>Halobacteria</taxon>
        <taxon>Halobacteriales</taxon>
        <taxon>Natrialbaceae</taxon>
        <taxon>Natrinema</taxon>
    </lineage>
</organism>
<sequence>MSPTLSLRPLLEDECWRAGLVGGVAALPFTTAAYVRTGSELALGPVFVAGLIAGYLVADPSARARAANRAGVIGVLPGLWMVADVLVFIATEVEPSVLARAAAVGFLTLFTALLFGIAVVLAAIGARVGGWLRAKTHWLRPAGITM</sequence>
<accession>A0AAF0T0B2</accession>
<keyword evidence="3" id="KW-1185">Reference proteome</keyword>
<proteinExistence type="predicted"/>
<dbReference type="InterPro" id="IPR040493">
    <property type="entry name" value="DUF5518"/>
</dbReference>
<dbReference type="Pfam" id="PF17647">
    <property type="entry name" value="DUF5518"/>
    <property type="match status" value="1"/>
</dbReference>